<evidence type="ECO:0000313" key="2">
    <source>
        <dbReference type="Proteomes" id="UP000195080"/>
    </source>
</evidence>
<gene>
    <name evidence="1" type="ORF">A5866_003300</name>
</gene>
<name>A0ABZ2TFE9_9ENTE</name>
<accession>A0ABZ2TFE9</accession>
<reference evidence="2" key="1">
    <citation type="submission" date="2017-05" db="EMBL/GenBank/DDBJ databases">
        <title>The Genome Sequence of EEnterococcus faecalis 9F2_4866.</title>
        <authorList>
            <consortium name="The Broad Institute Genomics Platform"/>
            <consortium name="The Broad Institute Genomic Center for Infectious Diseases"/>
            <person name="Earl A."/>
            <person name="Manson A."/>
            <person name="Schwartman J."/>
            <person name="Gilmore M."/>
            <person name="Abouelleil A."/>
            <person name="Cao P."/>
            <person name="Chapman S."/>
            <person name="Cusick C."/>
            <person name="Shea T."/>
            <person name="Young S."/>
            <person name="Neafsey D."/>
            <person name="Nusbaum C."/>
            <person name="Birren B."/>
        </authorList>
    </citation>
    <scope>NUCLEOTIDE SEQUENCE [LARGE SCALE GENOMIC DNA]</scope>
    <source>
        <strain evidence="2">12C11_DIV0727</strain>
    </source>
</reference>
<sequence length="293" mass="33142">MMIRILWGISLFVCFGFTTKVEAQEKYEISENNTNLIEELSSAEPANSAYINSTIDMYYEVPSENDSSEDFNSFLNSVLVELKNYDNNQDEKLENQLEFAEENVDLSLDSNLPRTSRALVATPYDIALGAYAAGIKLVEGIGHWQTANYMRRAIVPANRVNSAYTPATYYNTNDTWAKMVDSEDLMRSYYGRLKAEAFRGGRASGFFAGSHTFTSGHLLTALRGVSYTVSYKRQANGNYFTTVKVTDIFDFAWEPNGYSNNFAVGFGNNYCYAMQSRGYIKPYKIEIVRSMSR</sequence>
<proteinExistence type="predicted"/>
<dbReference type="EMBL" id="CP147248">
    <property type="protein sequence ID" value="WYJ88172.1"/>
    <property type="molecule type" value="Genomic_DNA"/>
</dbReference>
<evidence type="ECO:0008006" key="3">
    <source>
        <dbReference type="Google" id="ProtNLM"/>
    </source>
</evidence>
<protein>
    <recommendedName>
        <fullName evidence="3">SCP domain-containing protein</fullName>
    </recommendedName>
</protein>
<evidence type="ECO:0000313" key="1">
    <source>
        <dbReference type="EMBL" id="WYJ88172.1"/>
    </source>
</evidence>
<organism evidence="1 2">
    <name type="scientific">Candidatus Enterococcus lemimoniae</name>
    <dbReference type="NCBI Taxonomy" id="1834167"/>
    <lineage>
        <taxon>Bacteria</taxon>
        <taxon>Bacillati</taxon>
        <taxon>Bacillota</taxon>
        <taxon>Bacilli</taxon>
        <taxon>Lactobacillales</taxon>
        <taxon>Enterococcaceae</taxon>
        <taxon>Enterococcus</taxon>
    </lineage>
</organism>
<dbReference type="Proteomes" id="UP000195080">
    <property type="component" value="Chromosome"/>
</dbReference>
<keyword evidence="2" id="KW-1185">Reference proteome</keyword>
<dbReference type="RefSeq" id="WP_339099698.1">
    <property type="nucleotide sequence ID" value="NZ_CP147248.1"/>
</dbReference>